<dbReference type="Proteomes" id="UP001583193">
    <property type="component" value="Unassembled WGS sequence"/>
</dbReference>
<organism evidence="2 3">
    <name type="scientific">Paecilomyces lecythidis</name>
    <dbReference type="NCBI Taxonomy" id="3004212"/>
    <lineage>
        <taxon>Eukaryota</taxon>
        <taxon>Fungi</taxon>
        <taxon>Dikarya</taxon>
        <taxon>Ascomycota</taxon>
        <taxon>Pezizomycotina</taxon>
        <taxon>Eurotiomycetes</taxon>
        <taxon>Eurotiomycetidae</taxon>
        <taxon>Eurotiales</taxon>
        <taxon>Thermoascaceae</taxon>
        <taxon>Paecilomyces</taxon>
    </lineage>
</organism>
<evidence type="ECO:0000313" key="3">
    <source>
        <dbReference type="Proteomes" id="UP001583193"/>
    </source>
</evidence>
<name>A0ABR3YF93_9EURO</name>
<dbReference type="EMBL" id="JAVDPF010000001">
    <property type="protein sequence ID" value="KAL1886477.1"/>
    <property type="molecule type" value="Genomic_DNA"/>
</dbReference>
<keyword evidence="3" id="KW-1185">Reference proteome</keyword>
<reference evidence="2 3" key="1">
    <citation type="journal article" date="2024" name="IMA Fungus">
        <title>IMA Genome - F19 : A genome assembly and annotation guide to empower mycologists, including annotated draft genome sequences of Ceratocystis pirilliformis, Diaporthe australafricana, Fusarium ophioides, Paecilomyces lecythidis, and Sporothrix stenoceras.</title>
        <authorList>
            <person name="Aylward J."/>
            <person name="Wilson A.M."/>
            <person name="Visagie C.M."/>
            <person name="Spraker J."/>
            <person name="Barnes I."/>
            <person name="Buitendag C."/>
            <person name="Ceriani C."/>
            <person name="Del Mar Angel L."/>
            <person name="du Plessis D."/>
            <person name="Fuchs T."/>
            <person name="Gasser K."/>
            <person name="Kramer D."/>
            <person name="Li W."/>
            <person name="Munsamy K."/>
            <person name="Piso A."/>
            <person name="Price J.L."/>
            <person name="Sonnekus B."/>
            <person name="Thomas C."/>
            <person name="van der Nest A."/>
            <person name="van Dijk A."/>
            <person name="van Heerden A."/>
            <person name="van Vuuren N."/>
            <person name="Yilmaz N."/>
            <person name="Duong T.A."/>
            <person name="van der Merwe N.A."/>
            <person name="Wingfield M.J."/>
            <person name="Wingfield B.D."/>
        </authorList>
    </citation>
    <scope>NUCLEOTIDE SEQUENCE [LARGE SCALE GENOMIC DNA]</scope>
    <source>
        <strain evidence="2 3">CMW 18167</strain>
    </source>
</reference>
<feature type="compositionally biased region" description="Pro residues" evidence="1">
    <location>
        <begin position="36"/>
        <end position="55"/>
    </location>
</feature>
<feature type="region of interest" description="Disordered" evidence="1">
    <location>
        <begin position="29"/>
        <end position="59"/>
    </location>
</feature>
<accession>A0ABR3YF93</accession>
<sequence>MLREGLRKLFGDGGTWRRMKYRARRLFRCPVESKPPRPPPSPPPRIPPPRPPRPPSLWSTDSFFEGASPVFSPELHPQRNSALNSEDKDTEIDYRALDEMLTFPPLDFTLDPVFPELVATEQAKKEIEAYHNGTHPALNGPWPWESLQQFSDILTACITTGMTKCEIGQFLEKMCYRRDKPLDGLVTVMVNEQDPYCDIGSYVLDCFGPRGLDNGPYYGDVEPGDEELKPAPPKTGAISMPYFDPPFEPKYRREYLWLRPWRFENNQRIDNGVDGGGKVVADGWALKRLPIEFPAARKIDRSNSLNHRVGEPAWPLGHLRRAISLRNPAIRPISQLSNNITLANGPEYNERSAWSDDSSDDGATAVIPRSWSFRHNRSLSWVSRRSKAFSDIGHNIHG</sequence>
<comment type="caution">
    <text evidence="2">The sequence shown here is derived from an EMBL/GenBank/DDBJ whole genome shotgun (WGS) entry which is preliminary data.</text>
</comment>
<protein>
    <submittedName>
        <fullName evidence="2">Uncharacterized protein</fullName>
    </submittedName>
</protein>
<evidence type="ECO:0000256" key="1">
    <source>
        <dbReference type="SAM" id="MobiDB-lite"/>
    </source>
</evidence>
<evidence type="ECO:0000313" key="2">
    <source>
        <dbReference type="EMBL" id="KAL1886477.1"/>
    </source>
</evidence>
<proteinExistence type="predicted"/>
<gene>
    <name evidence="2" type="ORF">Plec18167_000408</name>
</gene>